<keyword evidence="4" id="KW-1185">Reference proteome</keyword>
<evidence type="ECO:0000313" key="3">
    <source>
        <dbReference type="EMBL" id="KAG2246705.1"/>
    </source>
</evidence>
<dbReference type="Proteomes" id="UP000886595">
    <property type="component" value="Unassembled WGS sequence"/>
</dbReference>
<evidence type="ECO:0000313" key="4">
    <source>
        <dbReference type="Proteomes" id="UP000886595"/>
    </source>
</evidence>
<dbReference type="InterPro" id="IPR040256">
    <property type="entry name" value="At4g02000-like"/>
</dbReference>
<dbReference type="AlphaFoldDB" id="A0A8X7TLS1"/>
<dbReference type="InterPro" id="IPR036691">
    <property type="entry name" value="Endo/exonu/phosph_ase_sf"/>
</dbReference>
<comment type="caution">
    <text evidence="3">The sequence shown here is derived from an EMBL/GenBank/DDBJ whole genome shotgun (WGS) entry which is preliminary data.</text>
</comment>
<dbReference type="Gene3D" id="3.60.10.10">
    <property type="entry name" value="Endonuclease/exonuclease/phosphatase"/>
    <property type="match status" value="1"/>
</dbReference>
<dbReference type="OrthoDB" id="691688at2759"/>
<dbReference type="SUPFAM" id="SSF56219">
    <property type="entry name" value="DNase I-like"/>
    <property type="match status" value="1"/>
</dbReference>
<feature type="compositionally biased region" description="Pro residues" evidence="1">
    <location>
        <begin position="30"/>
        <end position="41"/>
    </location>
</feature>
<accession>A0A8X7TLS1</accession>
<feature type="compositionally biased region" description="Polar residues" evidence="1">
    <location>
        <begin position="420"/>
        <end position="430"/>
    </location>
</feature>
<sequence length="846" mass="94743">MENPWFPSGSAFAFSPPVDTAGDSRSLVLPDPPNPPDPSSPFPVTHYPPLSSSSTKTTRRSLRTALYRLVEKDLGSLLTPITGFAAATSDVPENRSTYSEASASEPFTILPPKETSPIVTNKQNTIPHPTQNPLAPNSSTVKKSLNRSIPHGLSLVEKLRKSEDKTLARLAPVSLSDSGRPRVLIPDSVFQKGAEMHKDFIACHFNGRSPPFNQIQSVLNHMWGKGKKIEIHNNPLSRSMIKNVWYVGDSMFHASQWSSNGCSKPREAIQIWAHLTGVILDMRYKEGLSLVAGLIGEPKETYEFTLNLLSLTLSLVKVKVQLSEPLPRVVEFVRQSGEVVEVQVDYPWVPPTCAHCKELGHISRNCLLLPTLSKKDHPPQSKDLPPAPKTIPPSPSDHQIPPIPSPSEPPPLDLPPVPTSDHQNLSQIPSETLPPSPLAFSSPNIASLPLTFSSSKEFPIFGSLLEIHIKDPNLSYLMAKLCNGWKFTSNHASDDDGRIFLIWKPSVSVQVLHQSRQSLTCEVKIPGSSVFIYTAIYAANTRSERTDLWVDLINVQQTLALHSAPWMVGGDFNQILHPAKHSVSAMNSMSPKKNELWDCLIQLELYDLRYQGPIFTWTNHQPHDPIAKKIDHHFPCLVDLAFKIPSSGTKPFRFYNYLTKHPDFHQVVLQAWTEAGSLVQSLNSPSTMLFEQEKELLQKWHFLRSIEESYFKQRSRITWLKEVVQVRLNYNTIRSFHLPSGEVILDPRKCPLLLPPTPLPSPPTWFQSLSLYVISVQEAQTMLLLPGLSDADHDLIQFTTGMPQGSLPVRYLGVPLCTKRENPLSFNQTYKSESCELKRDDHQKDR</sequence>
<feature type="region of interest" description="Disordered" evidence="1">
    <location>
        <begin position="124"/>
        <end position="143"/>
    </location>
</feature>
<dbReference type="EMBL" id="JAAMPC010000017">
    <property type="protein sequence ID" value="KAG2246705.1"/>
    <property type="molecule type" value="Genomic_DNA"/>
</dbReference>
<evidence type="ECO:0000256" key="1">
    <source>
        <dbReference type="SAM" id="MobiDB-lite"/>
    </source>
</evidence>
<protein>
    <recommendedName>
        <fullName evidence="2">DUF4283 domain-containing protein</fullName>
    </recommendedName>
</protein>
<dbReference type="PANTHER" id="PTHR31286">
    <property type="entry name" value="GLYCINE-RICH CELL WALL STRUCTURAL PROTEIN 1.8-LIKE"/>
    <property type="match status" value="1"/>
</dbReference>
<name>A0A8X7TLS1_BRACI</name>
<proteinExistence type="predicted"/>
<reference evidence="3 4" key="1">
    <citation type="submission" date="2020-02" db="EMBL/GenBank/DDBJ databases">
        <authorList>
            <person name="Ma Q."/>
            <person name="Huang Y."/>
            <person name="Song X."/>
            <person name="Pei D."/>
        </authorList>
    </citation>
    <scope>NUCLEOTIDE SEQUENCE [LARGE SCALE GENOMIC DNA]</scope>
    <source>
        <strain evidence="3">Sxm20200214</strain>
        <tissue evidence="3">Leaf</tissue>
    </source>
</reference>
<organism evidence="3 4">
    <name type="scientific">Brassica carinata</name>
    <name type="common">Ethiopian mustard</name>
    <name type="synonym">Abyssinian cabbage</name>
    <dbReference type="NCBI Taxonomy" id="52824"/>
    <lineage>
        <taxon>Eukaryota</taxon>
        <taxon>Viridiplantae</taxon>
        <taxon>Streptophyta</taxon>
        <taxon>Embryophyta</taxon>
        <taxon>Tracheophyta</taxon>
        <taxon>Spermatophyta</taxon>
        <taxon>Magnoliopsida</taxon>
        <taxon>eudicotyledons</taxon>
        <taxon>Gunneridae</taxon>
        <taxon>Pentapetalae</taxon>
        <taxon>rosids</taxon>
        <taxon>malvids</taxon>
        <taxon>Brassicales</taxon>
        <taxon>Brassicaceae</taxon>
        <taxon>Brassiceae</taxon>
        <taxon>Brassica</taxon>
    </lineage>
</organism>
<feature type="region of interest" description="Disordered" evidence="1">
    <location>
        <begin position="1"/>
        <end position="59"/>
    </location>
</feature>
<feature type="compositionally biased region" description="Pro residues" evidence="1">
    <location>
        <begin position="385"/>
        <end position="418"/>
    </location>
</feature>
<feature type="domain" description="DUF4283" evidence="2">
    <location>
        <begin position="194"/>
        <end position="234"/>
    </location>
</feature>
<gene>
    <name evidence="3" type="ORF">Bca52824_086333</name>
</gene>
<dbReference type="Pfam" id="PF14111">
    <property type="entry name" value="DUF4283"/>
    <property type="match status" value="1"/>
</dbReference>
<feature type="region of interest" description="Disordered" evidence="1">
    <location>
        <begin position="374"/>
        <end position="433"/>
    </location>
</feature>
<dbReference type="InterPro" id="IPR025558">
    <property type="entry name" value="DUF4283"/>
</dbReference>
<dbReference type="PANTHER" id="PTHR31286:SF90">
    <property type="entry name" value="DUF4283 DOMAIN-CONTAINING PROTEIN"/>
    <property type="match status" value="1"/>
</dbReference>
<evidence type="ECO:0000259" key="2">
    <source>
        <dbReference type="Pfam" id="PF14111"/>
    </source>
</evidence>